<protein>
    <submittedName>
        <fullName evidence="3">Methyltransferase</fullName>
    </submittedName>
</protein>
<evidence type="ECO:0000259" key="2">
    <source>
        <dbReference type="Pfam" id="PF13649"/>
    </source>
</evidence>
<organism evidence="3 4">
    <name type="scientific">Pseudothermotoga hypogea DSM 11164 = NBRC 106472</name>
    <dbReference type="NCBI Taxonomy" id="1123384"/>
    <lineage>
        <taxon>Bacteria</taxon>
        <taxon>Thermotogati</taxon>
        <taxon>Thermotogota</taxon>
        <taxon>Thermotogae</taxon>
        <taxon>Thermotogales</taxon>
        <taxon>Thermotogaceae</taxon>
        <taxon>Pseudothermotoga</taxon>
    </lineage>
</organism>
<proteinExistence type="predicted"/>
<keyword evidence="3" id="KW-0489">Methyltransferase</keyword>
<dbReference type="InterPro" id="IPR041698">
    <property type="entry name" value="Methyltransf_25"/>
</dbReference>
<dbReference type="Gene3D" id="3.40.50.150">
    <property type="entry name" value="Vaccinia Virus protein VP39"/>
    <property type="match status" value="1"/>
</dbReference>
<name>A0A0X1KQX7_9THEM</name>
<dbReference type="PANTHER" id="PTHR43861">
    <property type="entry name" value="TRANS-ACONITATE 2-METHYLTRANSFERASE-RELATED"/>
    <property type="match status" value="1"/>
</dbReference>
<dbReference type="InterPro" id="IPR029063">
    <property type="entry name" value="SAM-dependent_MTases_sf"/>
</dbReference>
<evidence type="ECO:0000313" key="4">
    <source>
        <dbReference type="Proteomes" id="UP000077469"/>
    </source>
</evidence>
<dbReference type="Pfam" id="PF13649">
    <property type="entry name" value="Methyltransf_25"/>
    <property type="match status" value="1"/>
</dbReference>
<sequence length="242" mass="27802">MSWFANEDFWKDMYDWLFRPARFQSAKEEVERIVTLSGIRSGNVLDLCCGPGRHAFEFARLGFNVTAVDASSFLLGKAKELCSDLDNVEFVHADMRDFVRPNHFDLVINMFTSFGYFEDQEENMKVLRNIKKSLKNDGKLLMEMVSKEVLLLNYRDSVVSEQGSKMLIEKHSFEPGMARMRNQWIVLEAGGYKVYSLQHYVYSGQELKMMLQTCGFSNVELYGSLDGTAYDLNAKRLVVVAS</sequence>
<dbReference type="GO" id="GO:0032259">
    <property type="term" value="P:methylation"/>
    <property type="evidence" value="ECO:0007669"/>
    <property type="project" value="UniProtKB-KW"/>
</dbReference>
<dbReference type="OrthoDB" id="9811589at2"/>
<dbReference type="EMBL" id="CP007141">
    <property type="protein sequence ID" value="AJC73600.1"/>
    <property type="molecule type" value="Genomic_DNA"/>
</dbReference>
<dbReference type="CDD" id="cd02440">
    <property type="entry name" value="AdoMet_MTases"/>
    <property type="match status" value="1"/>
</dbReference>
<keyword evidence="4" id="KW-1185">Reference proteome</keyword>
<dbReference type="PATRIC" id="fig|1123384.7.peg.895"/>
<dbReference type="RefSeq" id="WP_051368686.1">
    <property type="nucleotide sequence ID" value="NC_022795.1"/>
</dbReference>
<dbReference type="AlphaFoldDB" id="A0A0X1KQX7"/>
<keyword evidence="1 3" id="KW-0808">Transferase</keyword>
<dbReference type="Proteomes" id="UP000077469">
    <property type="component" value="Chromosome"/>
</dbReference>
<accession>A0A0X1KQX7</accession>
<evidence type="ECO:0000256" key="1">
    <source>
        <dbReference type="ARBA" id="ARBA00022679"/>
    </source>
</evidence>
<dbReference type="SUPFAM" id="SSF53335">
    <property type="entry name" value="S-adenosyl-L-methionine-dependent methyltransferases"/>
    <property type="match status" value="1"/>
</dbReference>
<dbReference type="STRING" id="1123384.AJ81_04575"/>
<dbReference type="PaxDb" id="1123384-AJ81_04575"/>
<evidence type="ECO:0000313" key="3">
    <source>
        <dbReference type="EMBL" id="AJC73600.1"/>
    </source>
</evidence>
<reference evidence="3 4" key="1">
    <citation type="submission" date="2014-01" db="EMBL/GenBank/DDBJ databases">
        <title>Genome sequencing of Thermotog hypogea.</title>
        <authorList>
            <person name="Zhang X."/>
            <person name="Alvare G."/>
            <person name="Fristensky B."/>
            <person name="Chen L."/>
            <person name="Suen T."/>
            <person name="Chen Q."/>
            <person name="Ma K."/>
        </authorList>
    </citation>
    <scope>NUCLEOTIDE SEQUENCE [LARGE SCALE GENOMIC DNA]</scope>
    <source>
        <strain evidence="3 4">DSM 11164</strain>
    </source>
</reference>
<dbReference type="GO" id="GO:0008168">
    <property type="term" value="F:methyltransferase activity"/>
    <property type="evidence" value="ECO:0007669"/>
    <property type="project" value="UniProtKB-KW"/>
</dbReference>
<dbReference type="KEGG" id="phy:AJ81_04575"/>
<dbReference type="Gene3D" id="2.20.25.110">
    <property type="entry name" value="S-adenosyl-L-methionine-dependent methyltransferases"/>
    <property type="match status" value="1"/>
</dbReference>
<feature type="domain" description="Methyltransferase" evidence="2">
    <location>
        <begin position="44"/>
        <end position="138"/>
    </location>
</feature>
<gene>
    <name evidence="3" type="ORF">AJ81_04575</name>
</gene>